<feature type="chain" id="PRO_5041379382" description="C-type lectin domain-containing protein" evidence="1">
    <location>
        <begin position="19"/>
        <end position="184"/>
    </location>
</feature>
<proteinExistence type="predicted"/>
<dbReference type="EMBL" id="JAUCMV010000002">
    <property type="protein sequence ID" value="KAK0419690.1"/>
    <property type="molecule type" value="Genomic_DNA"/>
</dbReference>
<dbReference type="AlphaFoldDB" id="A0AA39M3Y1"/>
<evidence type="ECO:0000313" key="2">
    <source>
        <dbReference type="EMBL" id="KAK0419690.1"/>
    </source>
</evidence>
<keyword evidence="1" id="KW-0732">Signal</keyword>
<feature type="signal peptide" evidence="1">
    <location>
        <begin position="1"/>
        <end position="18"/>
    </location>
</feature>
<gene>
    <name evidence="2" type="ORF">QR680_014269</name>
</gene>
<dbReference type="Proteomes" id="UP001175271">
    <property type="component" value="Unassembled WGS sequence"/>
</dbReference>
<sequence length="184" mass="20938">MGAPSLLILFLLIPVGLAGDIIRIFQGTNVTVLYRIDTSRCDSAGMLDYFRYMVPKKVFDEVEQACYDNAVGSDRNQTVYEDCFHPNLVNFHVVENGPEPDEWKPESFILTLWYKRNESNVAYHLTNFAPHPDCELDWVRPSGDSFLCRDGPPKSGKYLRGGIMPDRDICDNSKRRIRVAGDLS</sequence>
<evidence type="ECO:0008006" key="4">
    <source>
        <dbReference type="Google" id="ProtNLM"/>
    </source>
</evidence>
<reference evidence="2" key="1">
    <citation type="submission" date="2023-06" db="EMBL/GenBank/DDBJ databases">
        <title>Genomic analysis of the entomopathogenic nematode Steinernema hermaphroditum.</title>
        <authorList>
            <person name="Schwarz E.M."/>
            <person name="Heppert J.K."/>
            <person name="Baniya A."/>
            <person name="Schwartz H.T."/>
            <person name="Tan C.-H."/>
            <person name="Antoshechkin I."/>
            <person name="Sternberg P.W."/>
            <person name="Goodrich-Blair H."/>
            <person name="Dillman A.R."/>
        </authorList>
    </citation>
    <scope>NUCLEOTIDE SEQUENCE</scope>
    <source>
        <strain evidence="2">PS9179</strain>
        <tissue evidence="2">Whole animal</tissue>
    </source>
</reference>
<name>A0AA39M3Y1_9BILA</name>
<accession>A0AA39M3Y1</accession>
<keyword evidence="3" id="KW-1185">Reference proteome</keyword>
<comment type="caution">
    <text evidence="2">The sequence shown here is derived from an EMBL/GenBank/DDBJ whole genome shotgun (WGS) entry which is preliminary data.</text>
</comment>
<organism evidence="2 3">
    <name type="scientific">Steinernema hermaphroditum</name>
    <dbReference type="NCBI Taxonomy" id="289476"/>
    <lineage>
        <taxon>Eukaryota</taxon>
        <taxon>Metazoa</taxon>
        <taxon>Ecdysozoa</taxon>
        <taxon>Nematoda</taxon>
        <taxon>Chromadorea</taxon>
        <taxon>Rhabditida</taxon>
        <taxon>Tylenchina</taxon>
        <taxon>Panagrolaimomorpha</taxon>
        <taxon>Strongyloidoidea</taxon>
        <taxon>Steinernematidae</taxon>
        <taxon>Steinernema</taxon>
    </lineage>
</organism>
<protein>
    <recommendedName>
        <fullName evidence="4">C-type lectin domain-containing protein</fullName>
    </recommendedName>
</protein>
<evidence type="ECO:0000256" key="1">
    <source>
        <dbReference type="SAM" id="SignalP"/>
    </source>
</evidence>
<evidence type="ECO:0000313" key="3">
    <source>
        <dbReference type="Proteomes" id="UP001175271"/>
    </source>
</evidence>